<sequence length="62" mass="6809">MRFAPALSVGEVLKFTASATHEVNDISKPQVGDGSVTDGDRGVMVLERLLYYLLNKKAKQSR</sequence>
<reference evidence="1" key="1">
    <citation type="journal article" date="2019" name="bioRxiv">
        <title>The Genome of the Zebra Mussel, Dreissena polymorpha: A Resource for Invasive Species Research.</title>
        <authorList>
            <person name="McCartney M.A."/>
            <person name="Auch B."/>
            <person name="Kono T."/>
            <person name="Mallez S."/>
            <person name="Zhang Y."/>
            <person name="Obille A."/>
            <person name="Becker A."/>
            <person name="Abrahante J.E."/>
            <person name="Garbe J."/>
            <person name="Badalamenti J.P."/>
            <person name="Herman A."/>
            <person name="Mangelson H."/>
            <person name="Liachko I."/>
            <person name="Sullivan S."/>
            <person name="Sone E.D."/>
            <person name="Koren S."/>
            <person name="Silverstein K.A.T."/>
            <person name="Beckman K.B."/>
            <person name="Gohl D.M."/>
        </authorList>
    </citation>
    <scope>NUCLEOTIDE SEQUENCE</scope>
    <source>
        <strain evidence="1">Duluth1</strain>
        <tissue evidence="1">Whole animal</tissue>
    </source>
</reference>
<gene>
    <name evidence="1" type="ORF">DPMN_012288</name>
</gene>
<keyword evidence="2" id="KW-1185">Reference proteome</keyword>
<reference evidence="1" key="2">
    <citation type="submission" date="2020-11" db="EMBL/GenBank/DDBJ databases">
        <authorList>
            <person name="McCartney M.A."/>
            <person name="Auch B."/>
            <person name="Kono T."/>
            <person name="Mallez S."/>
            <person name="Becker A."/>
            <person name="Gohl D.M."/>
            <person name="Silverstein K.A.T."/>
            <person name="Koren S."/>
            <person name="Bechman K.B."/>
            <person name="Herman A."/>
            <person name="Abrahante J.E."/>
            <person name="Garbe J."/>
        </authorList>
    </citation>
    <scope>NUCLEOTIDE SEQUENCE</scope>
    <source>
        <strain evidence="1">Duluth1</strain>
        <tissue evidence="1">Whole animal</tissue>
    </source>
</reference>
<dbReference type="AlphaFoldDB" id="A0A9D4S169"/>
<proteinExistence type="predicted"/>
<dbReference type="EMBL" id="JAIWYP010000001">
    <property type="protein sequence ID" value="KAH3888256.1"/>
    <property type="molecule type" value="Genomic_DNA"/>
</dbReference>
<evidence type="ECO:0000313" key="1">
    <source>
        <dbReference type="EMBL" id="KAH3888256.1"/>
    </source>
</evidence>
<comment type="caution">
    <text evidence="1">The sequence shown here is derived from an EMBL/GenBank/DDBJ whole genome shotgun (WGS) entry which is preliminary data.</text>
</comment>
<organism evidence="1 2">
    <name type="scientific">Dreissena polymorpha</name>
    <name type="common">Zebra mussel</name>
    <name type="synonym">Mytilus polymorpha</name>
    <dbReference type="NCBI Taxonomy" id="45954"/>
    <lineage>
        <taxon>Eukaryota</taxon>
        <taxon>Metazoa</taxon>
        <taxon>Spiralia</taxon>
        <taxon>Lophotrochozoa</taxon>
        <taxon>Mollusca</taxon>
        <taxon>Bivalvia</taxon>
        <taxon>Autobranchia</taxon>
        <taxon>Heteroconchia</taxon>
        <taxon>Euheterodonta</taxon>
        <taxon>Imparidentia</taxon>
        <taxon>Neoheterodontei</taxon>
        <taxon>Myida</taxon>
        <taxon>Dreissenoidea</taxon>
        <taxon>Dreissenidae</taxon>
        <taxon>Dreissena</taxon>
    </lineage>
</organism>
<protein>
    <submittedName>
        <fullName evidence="1">Uncharacterized protein</fullName>
    </submittedName>
</protein>
<name>A0A9D4S169_DREPO</name>
<dbReference type="Proteomes" id="UP000828390">
    <property type="component" value="Unassembled WGS sequence"/>
</dbReference>
<accession>A0A9D4S169</accession>
<evidence type="ECO:0000313" key="2">
    <source>
        <dbReference type="Proteomes" id="UP000828390"/>
    </source>
</evidence>